<keyword evidence="1" id="KW-0560">Oxidoreductase</keyword>
<dbReference type="KEGG" id="emv:HQR01_13455"/>
<gene>
    <name evidence="1" type="ORF">HQR01_13455</name>
</gene>
<reference evidence="1 2" key="1">
    <citation type="submission" date="2020-05" db="EMBL/GenBank/DDBJ databases">
        <title>Erythrobacter mangrovi sp. nov., isolated from rhizosphere soil of mangrove plant (Kandelia candel).</title>
        <authorList>
            <person name="Ye Y.H."/>
        </authorList>
    </citation>
    <scope>NUCLEOTIDE SEQUENCE [LARGE SCALE GENOMIC DNA]</scope>
    <source>
        <strain evidence="1 2">EB310</strain>
    </source>
</reference>
<dbReference type="InterPro" id="IPR008775">
    <property type="entry name" value="Phytyl_CoA_dOase-like"/>
</dbReference>
<dbReference type="SUPFAM" id="SSF51197">
    <property type="entry name" value="Clavaminate synthase-like"/>
    <property type="match status" value="1"/>
</dbReference>
<evidence type="ECO:0000313" key="2">
    <source>
        <dbReference type="Proteomes" id="UP000504693"/>
    </source>
</evidence>
<proteinExistence type="predicted"/>
<keyword evidence="2" id="KW-1185">Reference proteome</keyword>
<name>A0A7D3XTA7_9SPHN</name>
<accession>A0A7D3XTA7</accession>
<organism evidence="1 2">
    <name type="scientific">Erythrobacter mangrovi</name>
    <dbReference type="NCBI Taxonomy" id="2739433"/>
    <lineage>
        <taxon>Bacteria</taxon>
        <taxon>Pseudomonadati</taxon>
        <taxon>Pseudomonadota</taxon>
        <taxon>Alphaproteobacteria</taxon>
        <taxon>Sphingomonadales</taxon>
        <taxon>Erythrobacteraceae</taxon>
        <taxon>Erythrobacter/Porphyrobacter group</taxon>
        <taxon>Erythrobacter</taxon>
    </lineage>
</organism>
<dbReference type="Proteomes" id="UP000504693">
    <property type="component" value="Chromosome"/>
</dbReference>
<dbReference type="Pfam" id="PF05721">
    <property type="entry name" value="PhyH"/>
    <property type="match status" value="1"/>
</dbReference>
<dbReference type="GO" id="GO:0016706">
    <property type="term" value="F:2-oxoglutarate-dependent dioxygenase activity"/>
    <property type="evidence" value="ECO:0007669"/>
    <property type="project" value="UniProtKB-ARBA"/>
</dbReference>
<sequence length="343" mass="39168">MSLARALKTITLSPIWFIQLGTGAKSFLDNPLIGSRRLNRMGLHRMRVKIADGLARWRRSRLARDVPASWREEFERNGFVVIENVIPEDEFSGLRDALLGTAWEAREMRQGDAITRRIAVDPAMLNAVPALARFFERKDIKALFHYVATYRTTPLHYVQTIVSNCPGYEADPQETLHADSFHASMKAWLFLRPVALDQGPFTYVRGSHRFTPERIQWEYLRSLADPKAIDRLSARGSPRIGEADLEQMSFGPAEALPMPANTLIVADTAGFHARGPAQQWGERVEIWSYARRNPFLPWLGGDLLSLPGIAERRIGWLWAFRDRFEKYIGQPWQKCEARPPVDS</sequence>
<keyword evidence="1" id="KW-0223">Dioxygenase</keyword>
<evidence type="ECO:0000313" key="1">
    <source>
        <dbReference type="EMBL" id="QKG72291.1"/>
    </source>
</evidence>
<protein>
    <submittedName>
        <fullName evidence="1">Phytanoyl-CoA dioxygenase family protein</fullName>
    </submittedName>
</protein>
<dbReference type="EMBL" id="CP053921">
    <property type="protein sequence ID" value="QKG72291.1"/>
    <property type="molecule type" value="Genomic_DNA"/>
</dbReference>
<dbReference type="AlphaFoldDB" id="A0A7D3XTA7"/>
<dbReference type="Gene3D" id="2.60.120.620">
    <property type="entry name" value="q2cbj1_9rhob like domain"/>
    <property type="match status" value="1"/>
</dbReference>